<gene>
    <name evidence="2" type="ORF">BP01DRAFT_358905</name>
</gene>
<keyword evidence="3" id="KW-1185">Reference proteome</keyword>
<dbReference type="SUPFAM" id="SSF102705">
    <property type="entry name" value="NIF3 (NGG1p interacting factor 3)-like"/>
    <property type="match status" value="1"/>
</dbReference>
<evidence type="ECO:0000256" key="1">
    <source>
        <dbReference type="ARBA" id="ARBA00020998"/>
    </source>
</evidence>
<reference evidence="2 3" key="1">
    <citation type="submission" date="2016-12" db="EMBL/GenBank/DDBJ databases">
        <title>The genomes of Aspergillus section Nigri reveals drivers in fungal speciation.</title>
        <authorList>
            <consortium name="DOE Joint Genome Institute"/>
            <person name="Vesth T.C."/>
            <person name="Nybo J."/>
            <person name="Theobald S."/>
            <person name="Brandl J."/>
            <person name="Frisvad J.C."/>
            <person name="Nielsen K.F."/>
            <person name="Lyhne E.K."/>
            <person name="Kogle M.E."/>
            <person name="Kuo A."/>
            <person name="Riley R."/>
            <person name="Clum A."/>
            <person name="Nolan M."/>
            <person name="Lipzen A."/>
            <person name="Salamov A."/>
            <person name="Henrissat B."/>
            <person name="Wiebenga A."/>
            <person name="De Vries R.P."/>
            <person name="Grigoriev I.V."/>
            <person name="Mortensen U.H."/>
            <person name="Andersen M.R."/>
            <person name="Baker S.E."/>
        </authorList>
    </citation>
    <scope>NUCLEOTIDE SEQUENCE [LARGE SCALE GENOMIC DNA]</scope>
    <source>
        <strain evidence="2 3">JOP 1030-1</strain>
    </source>
</reference>
<organism evidence="2 3">
    <name type="scientific">Aspergillus saccharolyticus JOP 1030-1</name>
    <dbReference type="NCBI Taxonomy" id="1450539"/>
    <lineage>
        <taxon>Eukaryota</taxon>
        <taxon>Fungi</taxon>
        <taxon>Dikarya</taxon>
        <taxon>Ascomycota</taxon>
        <taxon>Pezizomycotina</taxon>
        <taxon>Eurotiomycetes</taxon>
        <taxon>Eurotiomycetidae</taxon>
        <taxon>Eurotiales</taxon>
        <taxon>Aspergillaceae</taxon>
        <taxon>Aspergillus</taxon>
        <taxon>Aspergillus subgen. Circumdati</taxon>
    </lineage>
</organism>
<proteinExistence type="predicted"/>
<dbReference type="Gene3D" id="3.30.70.120">
    <property type="match status" value="1"/>
</dbReference>
<dbReference type="AlphaFoldDB" id="A0A318ZSV9"/>
<dbReference type="RefSeq" id="XP_025429130.1">
    <property type="nucleotide sequence ID" value="XM_025575551.1"/>
</dbReference>
<feature type="non-terminal residue" evidence="2">
    <location>
        <position position="1"/>
    </location>
</feature>
<sequence length="193" mass="21290">MPMQQPLMPIFARPTSRAIASQPLLRHFIRARSFSSAAPLRSSTTATTTSATTYRPSASTLTSKLLHIQPTFQTYRIRTMATQQIPDRYKLIFFVPHSHLDVCKDAVFATGAGTYPGGKYSKCCFQTPGTGQFLPGEGANPAIGSVGDVEHVEEMKVEIMCVGRTIMLQAVEALVKAHPYEQVAYEVYKMENV</sequence>
<name>A0A318ZSV9_9EURO</name>
<dbReference type="EMBL" id="KZ821246">
    <property type="protein sequence ID" value="PYH43148.1"/>
    <property type="molecule type" value="Genomic_DNA"/>
</dbReference>
<dbReference type="OrthoDB" id="15981at2759"/>
<dbReference type="STRING" id="1450539.A0A318ZSV9"/>
<dbReference type="PANTHER" id="PTHR41774">
    <property type="match status" value="1"/>
</dbReference>
<dbReference type="InterPro" id="IPR036069">
    <property type="entry name" value="DUF34/NIF3_sf"/>
</dbReference>
<evidence type="ECO:0000313" key="3">
    <source>
        <dbReference type="Proteomes" id="UP000248349"/>
    </source>
</evidence>
<protein>
    <recommendedName>
        <fullName evidence="1">ATP phosphoribosyltransferase</fullName>
    </recommendedName>
</protein>
<evidence type="ECO:0000313" key="2">
    <source>
        <dbReference type="EMBL" id="PYH43148.1"/>
    </source>
</evidence>
<dbReference type="Proteomes" id="UP000248349">
    <property type="component" value="Unassembled WGS sequence"/>
</dbReference>
<dbReference type="InterPro" id="IPR015867">
    <property type="entry name" value="N-reg_PII/ATP_PRibTrfase_C"/>
</dbReference>
<accession>A0A318ZSV9</accession>
<dbReference type="PANTHER" id="PTHR41774:SF1">
    <property type="entry name" value="NGG1P INTERACTING FACTOR NIF3"/>
    <property type="match status" value="1"/>
</dbReference>
<dbReference type="GeneID" id="37076779"/>